<dbReference type="PANTHER" id="PTHR46320:SF1">
    <property type="entry name" value="GLYCEROPHOSPHODIESTER PHOSPHODIESTERASE 1"/>
    <property type="match status" value="1"/>
</dbReference>
<evidence type="ECO:0000256" key="1">
    <source>
        <dbReference type="SAM" id="SignalP"/>
    </source>
</evidence>
<comment type="caution">
    <text evidence="3">The sequence shown here is derived from an EMBL/GenBank/DDBJ whole genome shotgun (WGS) entry which is preliminary data.</text>
</comment>
<gene>
    <name evidence="3" type="ORF">LX99_00268</name>
</gene>
<dbReference type="GO" id="GO:0006644">
    <property type="term" value="P:phospholipid metabolic process"/>
    <property type="evidence" value="ECO:0007669"/>
    <property type="project" value="TreeGrafter"/>
</dbReference>
<dbReference type="SUPFAM" id="SSF51695">
    <property type="entry name" value="PLC-like phosphodiesterases"/>
    <property type="match status" value="1"/>
</dbReference>
<dbReference type="GO" id="GO:0070291">
    <property type="term" value="P:N-acylethanolamine metabolic process"/>
    <property type="evidence" value="ECO:0007669"/>
    <property type="project" value="TreeGrafter"/>
</dbReference>
<dbReference type="Pfam" id="PF16387">
    <property type="entry name" value="DUF4996"/>
    <property type="match status" value="1"/>
</dbReference>
<dbReference type="AlphaFoldDB" id="A0A316HGS5"/>
<evidence type="ECO:0000313" key="3">
    <source>
        <dbReference type="EMBL" id="PWK79808.1"/>
    </source>
</evidence>
<evidence type="ECO:0000259" key="2">
    <source>
        <dbReference type="PROSITE" id="PS51704"/>
    </source>
</evidence>
<dbReference type="Gene3D" id="3.20.20.190">
    <property type="entry name" value="Phosphatidylinositol (PI) phosphodiesterase"/>
    <property type="match status" value="1"/>
</dbReference>
<name>A0A316HGS5_9SPHI</name>
<feature type="signal peptide" evidence="1">
    <location>
        <begin position="1"/>
        <end position="25"/>
    </location>
</feature>
<reference evidence="3 4" key="1">
    <citation type="submission" date="2018-05" db="EMBL/GenBank/DDBJ databases">
        <title>Genomic Encyclopedia of Archaeal and Bacterial Type Strains, Phase II (KMG-II): from individual species to whole genera.</title>
        <authorList>
            <person name="Goeker M."/>
        </authorList>
    </citation>
    <scope>NUCLEOTIDE SEQUENCE [LARGE SCALE GENOMIC DNA]</scope>
    <source>
        <strain evidence="3 4">DSM 19975</strain>
    </source>
</reference>
<dbReference type="CDD" id="cd08566">
    <property type="entry name" value="GDPD_AtGDE_like"/>
    <property type="match status" value="1"/>
</dbReference>
<dbReference type="GO" id="GO:0008889">
    <property type="term" value="F:glycerophosphodiester phosphodiesterase activity"/>
    <property type="evidence" value="ECO:0007669"/>
    <property type="project" value="TreeGrafter"/>
</dbReference>
<dbReference type="Pfam" id="PF03009">
    <property type="entry name" value="GDPD"/>
    <property type="match status" value="1"/>
</dbReference>
<dbReference type="PANTHER" id="PTHR46320">
    <property type="entry name" value="GLYCEROPHOSPHODIESTER PHOSPHODIESTERASE 1"/>
    <property type="match status" value="1"/>
</dbReference>
<evidence type="ECO:0000313" key="4">
    <source>
        <dbReference type="Proteomes" id="UP000245678"/>
    </source>
</evidence>
<dbReference type="GO" id="GO:0005886">
    <property type="term" value="C:plasma membrane"/>
    <property type="evidence" value="ECO:0007669"/>
    <property type="project" value="TreeGrafter"/>
</dbReference>
<organism evidence="3 4">
    <name type="scientific">Mucilaginibacter oryzae</name>
    <dbReference type="NCBI Taxonomy" id="468058"/>
    <lineage>
        <taxon>Bacteria</taxon>
        <taxon>Pseudomonadati</taxon>
        <taxon>Bacteroidota</taxon>
        <taxon>Sphingobacteriia</taxon>
        <taxon>Sphingobacteriales</taxon>
        <taxon>Sphingobacteriaceae</taxon>
        <taxon>Mucilaginibacter</taxon>
    </lineage>
</organism>
<accession>A0A316HGS5</accession>
<protein>
    <submittedName>
        <fullName evidence="3">Glycerophosphoryl diester phosphodiesterase</fullName>
    </submittedName>
</protein>
<dbReference type="Proteomes" id="UP000245678">
    <property type="component" value="Unassembled WGS sequence"/>
</dbReference>
<dbReference type="EMBL" id="QGHA01000001">
    <property type="protein sequence ID" value="PWK79808.1"/>
    <property type="molecule type" value="Genomic_DNA"/>
</dbReference>
<dbReference type="InterPro" id="IPR017946">
    <property type="entry name" value="PLC-like_Pdiesterase_TIM-brl"/>
</dbReference>
<sequence>MYLKNIKAAASITWAILLYFTNSYAQATKCDSLIKQLHQPLDRHIMVAAHRGDWRDAPENSLLAFKYAMDIGVDIIELDLNKTKDGIIVIMHDQTIDRTTDGKGSPGDYTLAELKKFHLKNGLGRVTVNAIPTLQEVMKLIKGKILVNLDKSYLYYNEAYQVLKTTGTLNQAIFKTTEAYETVRNQYPAIIDSITFMAVIDLDKPGAKQSIENYQRHIKPVAFELNFGKDTSAILKSNRFINRNGARIWINSLWASLNAGHDDDTAVDLGNTKDSWEWIIQHGATIIQTDRPRELLRYLRKRNLHS</sequence>
<dbReference type="InterPro" id="IPR032160">
    <property type="entry name" value="DUF4996"/>
</dbReference>
<keyword evidence="1" id="KW-0732">Signal</keyword>
<feature type="chain" id="PRO_5016348948" evidence="1">
    <location>
        <begin position="26"/>
        <end position="306"/>
    </location>
</feature>
<proteinExistence type="predicted"/>
<keyword evidence="4" id="KW-1185">Reference proteome</keyword>
<dbReference type="PROSITE" id="PS51704">
    <property type="entry name" value="GP_PDE"/>
    <property type="match status" value="1"/>
</dbReference>
<feature type="domain" description="GP-PDE" evidence="2">
    <location>
        <begin position="45"/>
        <end position="299"/>
    </location>
</feature>
<dbReference type="InterPro" id="IPR030395">
    <property type="entry name" value="GP_PDE_dom"/>
</dbReference>
<dbReference type="GO" id="GO:0006580">
    <property type="term" value="P:ethanolamine metabolic process"/>
    <property type="evidence" value="ECO:0007669"/>
    <property type="project" value="TreeGrafter"/>
</dbReference>